<proteinExistence type="predicted"/>
<accession>A0A380CSU2</accession>
<dbReference type="EMBL" id="UGYW01000002">
    <property type="protein sequence ID" value="SUJ27367.1"/>
    <property type="molecule type" value="Genomic_DNA"/>
</dbReference>
<reference evidence="1 2" key="1">
    <citation type="submission" date="2018-06" db="EMBL/GenBank/DDBJ databases">
        <authorList>
            <consortium name="Pathogen Informatics"/>
            <person name="Doyle S."/>
        </authorList>
    </citation>
    <scope>NUCLEOTIDE SEQUENCE [LARGE SCALE GENOMIC DNA]</scope>
    <source>
        <strain evidence="1 2">NCTC11388</strain>
    </source>
</reference>
<evidence type="ECO:0000313" key="2">
    <source>
        <dbReference type="Proteomes" id="UP000254893"/>
    </source>
</evidence>
<protein>
    <submittedName>
        <fullName evidence="1">Uncharacterized protein</fullName>
    </submittedName>
</protein>
<organism evidence="1 2">
    <name type="scientific">Sphingobacterium spiritivorum</name>
    <name type="common">Flavobacterium spiritivorum</name>
    <dbReference type="NCBI Taxonomy" id="258"/>
    <lineage>
        <taxon>Bacteria</taxon>
        <taxon>Pseudomonadati</taxon>
        <taxon>Bacteroidota</taxon>
        <taxon>Sphingobacteriia</taxon>
        <taxon>Sphingobacteriales</taxon>
        <taxon>Sphingobacteriaceae</taxon>
        <taxon>Sphingobacterium</taxon>
    </lineage>
</organism>
<dbReference type="AlphaFoldDB" id="A0A380CSU2"/>
<evidence type="ECO:0000313" key="1">
    <source>
        <dbReference type="EMBL" id="SUJ27367.1"/>
    </source>
</evidence>
<dbReference type="Proteomes" id="UP000254893">
    <property type="component" value="Unassembled WGS sequence"/>
</dbReference>
<gene>
    <name evidence="1" type="ORF">NCTC11388_04163</name>
</gene>
<name>A0A380CSU2_SPHSI</name>
<sequence>MLSYDVIHKKYNFISDILTEAGSDLKLKGRPNFISYLRTLSNPIVGNSADPIAIATNSIGVLVEPDGLVYRPAYDFSIFTQTATNAAIGQGGLMECKNFVTFLRSNGDVYTYDYGRMYPINKMSGASKTFKASRYVSHNPGTPVNYTSILFNEQTSEFVWYPADGNQVCYPLSNGTLFSNKINKNLLYMKYVNYNGGENFAILKDKTGGKVYLARFTSGQQRSFKEITGTPLAQAENFEISDIYGYIFYSIGGKLFEYDFNLDLNKQMLDYGTRKISLLKFQYIPNTNDPEKKRYLDITRRLVVCTYDPADLNTSGAMDIYSIPPINAPLVKEESYSGMGKIVSIDYRDR</sequence>